<sequence length="95" mass="9568">MTPPPRHPCSTVAIATVQLADRAVAPRFDSVLPLGTLAVSVGGGEPAAFAAFGDETVRSAEEGADSYAVANVVIGVGASLCTTDLGAPRGQWGWS</sequence>
<reference evidence="1 2" key="1">
    <citation type="submission" date="2018-09" db="EMBL/GenBank/DDBJ databases">
        <title>Nocardia yunnanensis sp. nov., an actinomycete isolated from a soil sample.</title>
        <authorList>
            <person name="Zhang J."/>
        </authorList>
    </citation>
    <scope>NUCLEOTIDE SEQUENCE [LARGE SCALE GENOMIC DNA]</scope>
    <source>
        <strain evidence="1 2">CFHS0054</strain>
    </source>
</reference>
<dbReference type="Proteomes" id="UP000267164">
    <property type="component" value="Chromosome"/>
</dbReference>
<evidence type="ECO:0000313" key="1">
    <source>
        <dbReference type="EMBL" id="AYF77796.1"/>
    </source>
</evidence>
<proteinExistence type="predicted"/>
<dbReference type="EMBL" id="CP032568">
    <property type="protein sequence ID" value="AYF77796.1"/>
    <property type="molecule type" value="Genomic_DNA"/>
</dbReference>
<protein>
    <submittedName>
        <fullName evidence="1">Uncharacterized protein</fullName>
    </submittedName>
</protein>
<accession>A0A386ZK26</accession>
<dbReference type="OrthoDB" id="5148600at2"/>
<organism evidence="1 2">
    <name type="scientific">Nocardia yunnanensis</name>
    <dbReference type="NCBI Taxonomy" id="2382165"/>
    <lineage>
        <taxon>Bacteria</taxon>
        <taxon>Bacillati</taxon>
        <taxon>Actinomycetota</taxon>
        <taxon>Actinomycetes</taxon>
        <taxon>Mycobacteriales</taxon>
        <taxon>Nocardiaceae</taxon>
        <taxon>Nocardia</taxon>
    </lineage>
</organism>
<gene>
    <name evidence="1" type="ORF">D7D52_32730</name>
</gene>
<name>A0A386ZK26_9NOCA</name>
<dbReference type="AlphaFoldDB" id="A0A386ZK26"/>
<evidence type="ECO:0000313" key="2">
    <source>
        <dbReference type="Proteomes" id="UP000267164"/>
    </source>
</evidence>
<dbReference type="KEGG" id="nyu:D7D52_32730"/>
<keyword evidence="2" id="KW-1185">Reference proteome</keyword>